<evidence type="ECO:0000256" key="6">
    <source>
        <dbReference type="ARBA" id="ARBA00022801"/>
    </source>
</evidence>
<evidence type="ECO:0000256" key="5">
    <source>
        <dbReference type="ARBA" id="ARBA00022763"/>
    </source>
</evidence>
<dbReference type="InterPro" id="IPR038726">
    <property type="entry name" value="PDDEXK_AddAB-type"/>
</dbReference>
<dbReference type="OrthoDB" id="9758506at2"/>
<dbReference type="EMBL" id="RJVG01000014">
    <property type="protein sequence ID" value="ROR23450.1"/>
    <property type="molecule type" value="Genomic_DNA"/>
</dbReference>
<dbReference type="SUPFAM" id="SSF52540">
    <property type="entry name" value="P-loop containing nucleoside triphosphate hydrolases"/>
    <property type="match status" value="2"/>
</dbReference>
<dbReference type="InterPro" id="IPR014140">
    <property type="entry name" value="DNA_helicase_suAddB"/>
</dbReference>
<keyword evidence="1" id="KW-0004">4Fe-4S</keyword>
<evidence type="ECO:0000256" key="4">
    <source>
        <dbReference type="ARBA" id="ARBA00022741"/>
    </source>
</evidence>
<keyword evidence="8" id="KW-0269">Exonuclease</keyword>
<keyword evidence="5" id="KW-0227">DNA damage</keyword>
<sequence>MSLQLILGSSGSGKSYTLYQEVIQKSMEYENGNYLIIVPEQFTMQTQKDLVSMHPHHGIRNIDILSFLRLAYRVFDEFGENERIILEDTGKSMILRKVVEQKKDHLTLFQSNLKKSGFIGELKSILSEMYQYSIRPEQLEKMIEVTQHKPMLQNKIKDLITVYTGFENFLKDKYITAEEILDVLAGMIEKSQIIKNSTICLDGFTGFTPSQYKLITELLKYAKKVIVTVTIDPRENTDKLDGEFKLFHLSKKTILKLKDIAGEENIPVSKDIYVGGEHIPYRFRESEPLCFLEHNLFRYPSESYNKEQEDIEIHIEKDAKSEVAFVVRQIHKLIREENYRYKDIAIVTGDIENYGRIIDKEFGIAGIAAFIDYKRDILNNPFVEFIRATLDVIQRDYSYESMFRYLRCGMIDMKKEDVDYIENYVIALGIRGSKRWREEWTRGYPSKSELDLIRINRIRNHINEELEEIREAFSPKESTVLEYSTGLYEFIVRQNIFNKLQQYGDSFKLDGDILRAKEFGQVYPIVMELLDKIVELLGDEIITLKEYEEILTSGFEEAKVGLIPPGIDQVVVGDIERTRLKDIKALFFIGVNDGIIPKVNSGGGIISDLERQLLADNNMELAPTKKQSAYTEQFYIYLNLTKPQNKLYITYSKVNGEGKSIRPSYLIHKVMKLYPKLIIKDEDKNTLDLSYILGTRKGISYLSEGLRNYSGAEVTDEWKELYSWYYRKEENRKILNQLIGGAFYSNEESGLTKAVAHALYGNEMSNSVTRLERYAACAYAHFMNYGLELMERQEYHIGVPDLGNIFHKAIDLFSKKLKDSEYNWHTVTDEARENFVSQSVEEATLEYGNTILKSSKRNEYIINRVERITKRTVWALCEHVKKGVFEPDSFELQFSYMDNLESVNIPLSDNEWMKLRGRIDRLDTYEDDEHVYVKIIDYKSGNNSLDILSFYYGLQLQLVVYLGTALEITENKNPDKTVIPAGIFYYHIDDPIVEKNIEENIENSILNELKMNGLVNNDMSVAGLMDLTLINEEGKARASSKSSIIPVEINKDGFPTKRSNVASKDQFEIMKQYVRKKIAGLGKEIIDGTTKINPYKLKNRTACDYCQYRGICGFDTKLPGNSYRNLKQFEKQEVWEKLLSDSDKEVEKNNEMDK</sequence>
<dbReference type="Gene3D" id="3.40.50.300">
    <property type="entry name" value="P-loop containing nucleotide triphosphate hydrolases"/>
    <property type="match status" value="3"/>
</dbReference>
<evidence type="ECO:0000256" key="10">
    <source>
        <dbReference type="ARBA" id="ARBA00023004"/>
    </source>
</evidence>
<evidence type="ECO:0000256" key="7">
    <source>
        <dbReference type="ARBA" id="ARBA00022806"/>
    </source>
</evidence>
<keyword evidence="6" id="KW-0378">Hydrolase</keyword>
<evidence type="ECO:0000313" key="16">
    <source>
        <dbReference type="EMBL" id="ROR23450.1"/>
    </source>
</evidence>
<keyword evidence="11" id="KW-0411">Iron-sulfur</keyword>
<dbReference type="InterPro" id="IPR011604">
    <property type="entry name" value="PDDEXK-like_dom_sf"/>
</dbReference>
<dbReference type="GO" id="GO:0005524">
    <property type="term" value="F:ATP binding"/>
    <property type="evidence" value="ECO:0007669"/>
    <property type="project" value="UniProtKB-KW"/>
</dbReference>
<dbReference type="RefSeq" id="WP_123610744.1">
    <property type="nucleotide sequence ID" value="NZ_RJVG01000014.1"/>
</dbReference>
<dbReference type="InterPro" id="IPR049035">
    <property type="entry name" value="ADDB_N"/>
</dbReference>
<dbReference type="GO" id="GO:0003677">
    <property type="term" value="F:DNA binding"/>
    <property type="evidence" value="ECO:0007669"/>
    <property type="project" value="UniProtKB-KW"/>
</dbReference>
<dbReference type="GO" id="GO:0051539">
    <property type="term" value="F:4 iron, 4 sulfur cluster binding"/>
    <property type="evidence" value="ECO:0007669"/>
    <property type="project" value="UniProtKB-KW"/>
</dbReference>
<dbReference type="GO" id="GO:0046872">
    <property type="term" value="F:metal ion binding"/>
    <property type="evidence" value="ECO:0007669"/>
    <property type="project" value="UniProtKB-KW"/>
</dbReference>
<evidence type="ECO:0000256" key="11">
    <source>
        <dbReference type="ARBA" id="ARBA00023014"/>
    </source>
</evidence>
<accession>A0A3N1X9J9</accession>
<dbReference type="AlphaFoldDB" id="A0A3N1X9J9"/>
<evidence type="ECO:0000256" key="12">
    <source>
        <dbReference type="ARBA" id="ARBA00023125"/>
    </source>
</evidence>
<evidence type="ECO:0000259" key="14">
    <source>
        <dbReference type="Pfam" id="PF12705"/>
    </source>
</evidence>
<evidence type="ECO:0000256" key="13">
    <source>
        <dbReference type="ARBA" id="ARBA00023204"/>
    </source>
</evidence>
<reference evidence="16 17" key="1">
    <citation type="submission" date="2018-11" db="EMBL/GenBank/DDBJ databases">
        <title>Genomic Encyclopedia of Type Strains, Phase IV (KMG-IV): sequencing the most valuable type-strain genomes for metagenomic binning, comparative biology and taxonomic classification.</title>
        <authorList>
            <person name="Goeker M."/>
        </authorList>
    </citation>
    <scope>NUCLEOTIDE SEQUENCE [LARGE SCALE GENOMIC DNA]</scope>
    <source>
        <strain evidence="16 17">DSM 26537</strain>
    </source>
</reference>
<dbReference type="GO" id="GO:0004386">
    <property type="term" value="F:helicase activity"/>
    <property type="evidence" value="ECO:0007669"/>
    <property type="project" value="UniProtKB-KW"/>
</dbReference>
<evidence type="ECO:0000256" key="1">
    <source>
        <dbReference type="ARBA" id="ARBA00022485"/>
    </source>
</evidence>
<keyword evidence="17" id="KW-1185">Reference proteome</keyword>
<dbReference type="GO" id="GO:0000724">
    <property type="term" value="P:double-strand break repair via homologous recombination"/>
    <property type="evidence" value="ECO:0007669"/>
    <property type="project" value="InterPro"/>
</dbReference>
<keyword evidence="10" id="KW-0408">Iron</keyword>
<keyword evidence="2" id="KW-0540">Nuclease</keyword>
<gene>
    <name evidence="16" type="ORF">EDD66_11457</name>
</gene>
<evidence type="ECO:0000313" key="17">
    <source>
        <dbReference type="Proteomes" id="UP000273083"/>
    </source>
</evidence>
<dbReference type="GO" id="GO:0004527">
    <property type="term" value="F:exonuclease activity"/>
    <property type="evidence" value="ECO:0007669"/>
    <property type="project" value="UniProtKB-KW"/>
</dbReference>
<dbReference type="Pfam" id="PF12705">
    <property type="entry name" value="PDDEXK_1"/>
    <property type="match status" value="1"/>
</dbReference>
<protein>
    <submittedName>
        <fullName evidence="16">DNA helicase/exodeoxyribonuclease V subunit B</fullName>
    </submittedName>
</protein>
<evidence type="ECO:0000256" key="8">
    <source>
        <dbReference type="ARBA" id="ARBA00022839"/>
    </source>
</evidence>
<name>A0A3N1X9J9_9FIRM</name>
<evidence type="ECO:0000256" key="2">
    <source>
        <dbReference type="ARBA" id="ARBA00022722"/>
    </source>
</evidence>
<keyword evidence="3" id="KW-0479">Metal-binding</keyword>
<comment type="caution">
    <text evidence="16">The sequence shown here is derived from an EMBL/GenBank/DDBJ whole genome shotgun (WGS) entry which is preliminary data.</text>
</comment>
<proteinExistence type="predicted"/>
<keyword evidence="13" id="KW-0234">DNA repair</keyword>
<dbReference type="PANTHER" id="PTHR30591">
    <property type="entry name" value="RECBCD ENZYME SUBUNIT RECC"/>
    <property type="match status" value="1"/>
</dbReference>
<feature type="domain" description="ATP-dependent helicase/deoxyribonuclease subunit B N-terminal" evidence="15">
    <location>
        <begin position="5"/>
        <end position="293"/>
    </location>
</feature>
<evidence type="ECO:0000256" key="3">
    <source>
        <dbReference type="ARBA" id="ARBA00022723"/>
    </source>
</evidence>
<dbReference type="NCBIfam" id="TIGR02773">
    <property type="entry name" value="addB_Gpos"/>
    <property type="match status" value="1"/>
</dbReference>
<keyword evidence="9" id="KW-0067">ATP-binding</keyword>
<feature type="domain" description="PD-(D/E)XK endonuclease-like" evidence="14">
    <location>
        <begin position="767"/>
        <end position="1112"/>
    </location>
</feature>
<dbReference type="PANTHER" id="PTHR30591:SF1">
    <property type="entry name" value="RECBCD ENZYME SUBUNIT RECC"/>
    <property type="match status" value="1"/>
</dbReference>
<dbReference type="InterPro" id="IPR027417">
    <property type="entry name" value="P-loop_NTPase"/>
</dbReference>
<dbReference type="Gene3D" id="6.10.140.1030">
    <property type="match status" value="1"/>
</dbReference>
<dbReference type="Pfam" id="PF21445">
    <property type="entry name" value="ADDB_N"/>
    <property type="match status" value="1"/>
</dbReference>
<keyword evidence="12" id="KW-0238">DNA-binding</keyword>
<evidence type="ECO:0000256" key="9">
    <source>
        <dbReference type="ARBA" id="ARBA00022840"/>
    </source>
</evidence>
<dbReference type="Proteomes" id="UP000273083">
    <property type="component" value="Unassembled WGS sequence"/>
</dbReference>
<organism evidence="16 17">
    <name type="scientific">Mobilisporobacter senegalensis</name>
    <dbReference type="NCBI Taxonomy" id="1329262"/>
    <lineage>
        <taxon>Bacteria</taxon>
        <taxon>Bacillati</taxon>
        <taxon>Bacillota</taxon>
        <taxon>Clostridia</taxon>
        <taxon>Lachnospirales</taxon>
        <taxon>Lachnospiraceae</taxon>
        <taxon>Mobilisporobacter</taxon>
    </lineage>
</organism>
<keyword evidence="7 16" id="KW-0347">Helicase</keyword>
<evidence type="ECO:0000259" key="15">
    <source>
        <dbReference type="Pfam" id="PF21445"/>
    </source>
</evidence>
<keyword evidence="4" id="KW-0547">Nucleotide-binding</keyword>
<dbReference type="Gene3D" id="3.90.320.10">
    <property type="match status" value="1"/>
</dbReference>